<keyword evidence="2" id="KW-0805">Transcription regulation</keyword>
<dbReference type="InterPro" id="IPR013324">
    <property type="entry name" value="RNA_pol_sigma_r3/r4-like"/>
</dbReference>
<dbReference type="PANTHER" id="PTHR43133:SF8">
    <property type="entry name" value="RNA POLYMERASE SIGMA FACTOR HI_1459-RELATED"/>
    <property type="match status" value="1"/>
</dbReference>
<accession>A0A1H5SK21</accession>
<dbReference type="OrthoDB" id="1099849at2"/>
<name>A0A1H5SK21_9SPHI</name>
<dbReference type="GO" id="GO:0003677">
    <property type="term" value="F:DNA binding"/>
    <property type="evidence" value="ECO:0007669"/>
    <property type="project" value="UniProtKB-KW"/>
</dbReference>
<dbReference type="AlphaFoldDB" id="A0A1H5SK21"/>
<dbReference type="NCBIfam" id="TIGR02937">
    <property type="entry name" value="sigma70-ECF"/>
    <property type="match status" value="1"/>
</dbReference>
<organism evidence="7 8">
    <name type="scientific">Sphingobacterium lactis</name>
    <dbReference type="NCBI Taxonomy" id="797291"/>
    <lineage>
        <taxon>Bacteria</taxon>
        <taxon>Pseudomonadati</taxon>
        <taxon>Bacteroidota</taxon>
        <taxon>Sphingobacteriia</taxon>
        <taxon>Sphingobacteriales</taxon>
        <taxon>Sphingobacteriaceae</taxon>
        <taxon>Sphingobacterium</taxon>
    </lineage>
</organism>
<comment type="similarity">
    <text evidence="1">Belongs to the sigma-70 factor family. ECF subfamily.</text>
</comment>
<dbReference type="InterPro" id="IPR007627">
    <property type="entry name" value="RNA_pol_sigma70_r2"/>
</dbReference>
<sequence length="194" mass="22450">MSKIRQIIPKTREDRELLAGLRSGDNSAISYIYKTCFPSVSHLITGNRGSEDEAKDIFQEAVMVLYDKVTQTDFELSSKISTFLYAVSRRLWLKQLNKKENAYSTVDSDEYDIPDVESDLQVHVEKELEFAKMEGAMSQLGEPCLTILKDFYIQNRSMQEICDKLGYTNPDNAKTQKYKCLQRLKKLFFDQKSK</sequence>
<evidence type="ECO:0000256" key="2">
    <source>
        <dbReference type="ARBA" id="ARBA00023015"/>
    </source>
</evidence>
<evidence type="ECO:0000313" key="7">
    <source>
        <dbReference type="EMBL" id="SEF50780.1"/>
    </source>
</evidence>
<dbReference type="Pfam" id="PF04542">
    <property type="entry name" value="Sigma70_r2"/>
    <property type="match status" value="1"/>
</dbReference>
<keyword evidence="8" id="KW-1185">Reference proteome</keyword>
<keyword evidence="4" id="KW-0238">DNA-binding</keyword>
<evidence type="ECO:0000313" key="8">
    <source>
        <dbReference type="Proteomes" id="UP000236731"/>
    </source>
</evidence>
<dbReference type="InterPro" id="IPR036388">
    <property type="entry name" value="WH-like_DNA-bd_sf"/>
</dbReference>
<keyword evidence="3" id="KW-0731">Sigma factor</keyword>
<evidence type="ECO:0000259" key="6">
    <source>
        <dbReference type="Pfam" id="PF04542"/>
    </source>
</evidence>
<proteinExistence type="inferred from homology"/>
<dbReference type="GO" id="GO:0016987">
    <property type="term" value="F:sigma factor activity"/>
    <property type="evidence" value="ECO:0007669"/>
    <property type="project" value="UniProtKB-KW"/>
</dbReference>
<evidence type="ECO:0000256" key="4">
    <source>
        <dbReference type="ARBA" id="ARBA00023125"/>
    </source>
</evidence>
<keyword evidence="5" id="KW-0804">Transcription</keyword>
<evidence type="ECO:0000256" key="1">
    <source>
        <dbReference type="ARBA" id="ARBA00010641"/>
    </source>
</evidence>
<dbReference type="InterPro" id="IPR039425">
    <property type="entry name" value="RNA_pol_sigma-70-like"/>
</dbReference>
<dbReference type="Gene3D" id="1.10.1740.10">
    <property type="match status" value="1"/>
</dbReference>
<evidence type="ECO:0000256" key="3">
    <source>
        <dbReference type="ARBA" id="ARBA00023082"/>
    </source>
</evidence>
<dbReference type="Proteomes" id="UP000236731">
    <property type="component" value="Unassembled WGS sequence"/>
</dbReference>
<dbReference type="SUPFAM" id="SSF88659">
    <property type="entry name" value="Sigma3 and sigma4 domains of RNA polymerase sigma factors"/>
    <property type="match status" value="1"/>
</dbReference>
<feature type="domain" description="RNA polymerase sigma-70 region 2" evidence="6">
    <location>
        <begin position="37"/>
        <end position="99"/>
    </location>
</feature>
<evidence type="ECO:0000256" key="5">
    <source>
        <dbReference type="ARBA" id="ARBA00023163"/>
    </source>
</evidence>
<dbReference type="Gene3D" id="1.10.10.10">
    <property type="entry name" value="Winged helix-like DNA-binding domain superfamily/Winged helix DNA-binding domain"/>
    <property type="match status" value="1"/>
</dbReference>
<dbReference type="SUPFAM" id="SSF88946">
    <property type="entry name" value="Sigma2 domain of RNA polymerase sigma factors"/>
    <property type="match status" value="1"/>
</dbReference>
<protein>
    <submittedName>
        <fullName evidence="7">RNA polymerase sigma factor, sigma-70 family</fullName>
    </submittedName>
</protein>
<gene>
    <name evidence="7" type="ORF">SAMN05421877_101288</name>
</gene>
<dbReference type="PANTHER" id="PTHR43133">
    <property type="entry name" value="RNA POLYMERASE ECF-TYPE SIGMA FACTO"/>
    <property type="match status" value="1"/>
</dbReference>
<dbReference type="InterPro" id="IPR014284">
    <property type="entry name" value="RNA_pol_sigma-70_dom"/>
</dbReference>
<dbReference type="InterPro" id="IPR013325">
    <property type="entry name" value="RNA_pol_sigma_r2"/>
</dbReference>
<dbReference type="EMBL" id="FNUT01000001">
    <property type="protein sequence ID" value="SEF50780.1"/>
    <property type="molecule type" value="Genomic_DNA"/>
</dbReference>
<dbReference type="GO" id="GO:0006352">
    <property type="term" value="P:DNA-templated transcription initiation"/>
    <property type="evidence" value="ECO:0007669"/>
    <property type="project" value="InterPro"/>
</dbReference>
<reference evidence="8" key="1">
    <citation type="submission" date="2016-10" db="EMBL/GenBank/DDBJ databases">
        <authorList>
            <person name="Varghese N."/>
            <person name="Submissions S."/>
        </authorList>
    </citation>
    <scope>NUCLEOTIDE SEQUENCE [LARGE SCALE GENOMIC DNA]</scope>
    <source>
        <strain evidence="8">DSM 22361</strain>
    </source>
</reference>
<dbReference type="RefSeq" id="WP_103904946.1">
    <property type="nucleotide sequence ID" value="NZ_CP049246.1"/>
</dbReference>